<evidence type="ECO:0000259" key="1">
    <source>
        <dbReference type="SMART" id="SM01248"/>
    </source>
</evidence>
<evidence type="ECO:0000313" key="2">
    <source>
        <dbReference type="EMBL" id="HAU1881296.1"/>
    </source>
</evidence>
<dbReference type="AlphaFoldDB" id="A0A128UI74"/>
<comment type="caution">
    <text evidence="2">The sequence shown here is derived from an EMBL/GenBank/DDBJ whole genome shotgun (WGS) entry which is preliminary data.</text>
</comment>
<organism evidence="2 3">
    <name type="scientific">Legionella pneumophila</name>
    <dbReference type="NCBI Taxonomy" id="446"/>
    <lineage>
        <taxon>Bacteria</taxon>
        <taxon>Pseudomonadati</taxon>
        <taxon>Pseudomonadota</taxon>
        <taxon>Gammaproteobacteria</taxon>
        <taxon>Legionellales</taxon>
        <taxon>Legionellaceae</taxon>
        <taxon>Legionella</taxon>
    </lineage>
</organism>
<reference evidence="2" key="2">
    <citation type="submission" date="2019-10" db="EMBL/GenBank/DDBJ databases">
        <authorList>
            <consortium name="NCBI Pathogen Detection Project"/>
        </authorList>
    </citation>
    <scope>NUCLEOTIDE SEQUENCE</scope>
    <source>
        <strain evidence="2">AZ00058701</strain>
    </source>
</reference>
<dbReference type="OMA" id="NEFKGVY"/>
<dbReference type="EMBL" id="DACWHX010000020">
    <property type="protein sequence ID" value="HAU1881296.1"/>
    <property type="molecule type" value="Genomic_DNA"/>
</dbReference>
<dbReference type="PANTHER" id="PTHR41709">
    <property type="entry name" value="KAIB-LIKE PROTEIN 1"/>
    <property type="match status" value="1"/>
</dbReference>
<dbReference type="SMART" id="SM01248">
    <property type="entry name" value="KaiB"/>
    <property type="match status" value="1"/>
</dbReference>
<dbReference type="InterPro" id="IPR036249">
    <property type="entry name" value="Thioredoxin-like_sf"/>
</dbReference>
<dbReference type="Gene3D" id="3.40.30.10">
    <property type="entry name" value="Glutaredoxin"/>
    <property type="match status" value="1"/>
</dbReference>
<feature type="domain" description="KaiB" evidence="1">
    <location>
        <begin position="7"/>
        <end position="89"/>
    </location>
</feature>
<gene>
    <name evidence="2" type="ORF">JBJ86_13720</name>
</gene>
<dbReference type="GO" id="GO:0048511">
    <property type="term" value="P:rhythmic process"/>
    <property type="evidence" value="ECO:0007669"/>
    <property type="project" value="InterPro"/>
</dbReference>
<dbReference type="InterPro" id="IPR039022">
    <property type="entry name" value="KaiB-like"/>
</dbReference>
<dbReference type="GeneID" id="57035102"/>
<dbReference type="PANTHER" id="PTHR41709:SF2">
    <property type="entry name" value="CIRCADIAN CLOCK PROTEIN KAIB2"/>
    <property type="match status" value="1"/>
</dbReference>
<dbReference type="CDD" id="cd02978">
    <property type="entry name" value="KaiB_like"/>
    <property type="match status" value="1"/>
</dbReference>
<dbReference type="SUPFAM" id="SSF52833">
    <property type="entry name" value="Thioredoxin-like"/>
    <property type="match status" value="1"/>
</dbReference>
<dbReference type="eggNOG" id="COG4251">
    <property type="taxonomic scope" value="Bacteria"/>
</dbReference>
<proteinExistence type="predicted"/>
<reference evidence="2" key="1">
    <citation type="journal article" date="2018" name="Genome Biol.">
        <title>SKESA: strategic k-mer extension for scrupulous assemblies.</title>
        <authorList>
            <person name="Souvorov A."/>
            <person name="Agarwala R."/>
            <person name="Lipman D.J."/>
        </authorList>
    </citation>
    <scope>NUCLEOTIDE SEQUENCE</scope>
    <source>
        <strain evidence="2">AZ00058701</strain>
    </source>
</reference>
<dbReference type="Pfam" id="PF07689">
    <property type="entry name" value="KaiB"/>
    <property type="match status" value="1"/>
</dbReference>
<accession>A0A128UI74</accession>
<dbReference type="RefSeq" id="WP_011213471.1">
    <property type="nucleotide sequence ID" value="NZ_BBUJ01000013.1"/>
</dbReference>
<dbReference type="Proteomes" id="UP000866496">
    <property type="component" value="Unassembled WGS sequence"/>
</dbReference>
<sequence>MTRTKLKLFVIGNSAISKRAIINLQSICSDPKLADLCDIEVVDLCKNKGIAEQEKILATPILIKKEPLPERRIIGDLSDKQKVISALEMD</sequence>
<name>A0A128UI74_LEGPN</name>
<evidence type="ECO:0000313" key="3">
    <source>
        <dbReference type="Proteomes" id="UP000866496"/>
    </source>
</evidence>
<dbReference type="InterPro" id="IPR011649">
    <property type="entry name" value="KaiB_domain"/>
</dbReference>
<protein>
    <submittedName>
        <fullName evidence="2">Circadian clock protein KaiB</fullName>
    </submittedName>
</protein>